<feature type="transmembrane region" description="Helical" evidence="6">
    <location>
        <begin position="105"/>
        <end position="124"/>
    </location>
</feature>
<dbReference type="RefSeq" id="XP_022578026.1">
    <property type="nucleotide sequence ID" value="XM_022727362.1"/>
</dbReference>
<evidence type="ECO:0000259" key="7">
    <source>
        <dbReference type="Pfam" id="PF20684"/>
    </source>
</evidence>
<dbReference type="Pfam" id="PF20684">
    <property type="entry name" value="Fung_rhodopsin"/>
    <property type="match status" value="1"/>
</dbReference>
<feature type="transmembrane region" description="Helical" evidence="6">
    <location>
        <begin position="216"/>
        <end position="236"/>
    </location>
</feature>
<comment type="subcellular location">
    <subcellularLocation>
        <location evidence="1">Membrane</location>
        <topology evidence="1">Multi-pass membrane protein</topology>
    </subcellularLocation>
</comment>
<dbReference type="GeneID" id="34613826"/>
<protein>
    <recommendedName>
        <fullName evidence="7">Rhodopsin domain-containing protein</fullName>
    </recommendedName>
</protein>
<dbReference type="InterPro" id="IPR049326">
    <property type="entry name" value="Rhodopsin_dom_fungi"/>
</dbReference>
<feature type="transmembrane region" description="Helical" evidence="6">
    <location>
        <begin position="20"/>
        <end position="43"/>
    </location>
</feature>
<dbReference type="AlphaFoldDB" id="A0A1L9S8M9"/>
<evidence type="ECO:0000313" key="9">
    <source>
        <dbReference type="Proteomes" id="UP000184188"/>
    </source>
</evidence>
<keyword evidence="9" id="KW-1185">Reference proteome</keyword>
<dbReference type="PANTHER" id="PTHR33048:SF123">
    <property type="entry name" value="INTEGRAL MEMBRANE PROTEIN"/>
    <property type="match status" value="1"/>
</dbReference>
<sequence>MDDSLLFTERGDNSKGSRVASILVCNGVLLAICTLGVVVRVYVRVRLLTGLAWDDLFCILGWIFTVVLCFFCMLMTRYGYGRHIGTITKTSTLDTFLKYDFVTELTYLLALASIKVSFSLFYLRIFPGRQFFWLCWGLIVLVVAETTEEMFVVIFQCSPIKKAWDASGTVPGHCLSLLAFYYISFGIRLATDIALFALPIPPLLKLRVSGGKRAGLLFMFSLGILVTMTSVVRATYLNNFSDDHTWTLVNPLNWSTVEVCVAIFIACLPSFKPLIAHHFPGLQRLLGLTSRGDSTAKMYGATTITDVRMTNLHPKTRSGSEERIIVTTDVLVNEEDQ</sequence>
<proteinExistence type="inferred from homology"/>
<keyword evidence="3 6" id="KW-1133">Transmembrane helix</keyword>
<feature type="transmembrane region" description="Helical" evidence="6">
    <location>
        <begin position="131"/>
        <end position="155"/>
    </location>
</feature>
<evidence type="ECO:0000256" key="2">
    <source>
        <dbReference type="ARBA" id="ARBA00022692"/>
    </source>
</evidence>
<dbReference type="GO" id="GO:0016020">
    <property type="term" value="C:membrane"/>
    <property type="evidence" value="ECO:0007669"/>
    <property type="project" value="UniProtKB-SubCell"/>
</dbReference>
<feature type="transmembrane region" description="Helical" evidence="6">
    <location>
        <begin position="175"/>
        <end position="204"/>
    </location>
</feature>
<comment type="similarity">
    <text evidence="5">Belongs to the SAT4 family.</text>
</comment>
<evidence type="ECO:0000256" key="5">
    <source>
        <dbReference type="ARBA" id="ARBA00038359"/>
    </source>
</evidence>
<keyword evidence="2 6" id="KW-0812">Transmembrane</keyword>
<evidence type="ECO:0000313" key="8">
    <source>
        <dbReference type="EMBL" id="OJJ43516.1"/>
    </source>
</evidence>
<evidence type="ECO:0000256" key="6">
    <source>
        <dbReference type="SAM" id="Phobius"/>
    </source>
</evidence>
<organism evidence="8 9">
    <name type="scientific">Penicilliopsis zonata CBS 506.65</name>
    <dbReference type="NCBI Taxonomy" id="1073090"/>
    <lineage>
        <taxon>Eukaryota</taxon>
        <taxon>Fungi</taxon>
        <taxon>Dikarya</taxon>
        <taxon>Ascomycota</taxon>
        <taxon>Pezizomycotina</taxon>
        <taxon>Eurotiomycetes</taxon>
        <taxon>Eurotiomycetidae</taxon>
        <taxon>Eurotiales</taxon>
        <taxon>Aspergillaceae</taxon>
        <taxon>Penicilliopsis</taxon>
    </lineage>
</organism>
<dbReference type="OrthoDB" id="5413793at2759"/>
<evidence type="ECO:0000256" key="3">
    <source>
        <dbReference type="ARBA" id="ARBA00022989"/>
    </source>
</evidence>
<dbReference type="VEuPathDB" id="FungiDB:ASPZODRAFT_19239"/>
<feature type="transmembrane region" description="Helical" evidence="6">
    <location>
        <begin position="55"/>
        <end position="76"/>
    </location>
</feature>
<gene>
    <name evidence="8" type="ORF">ASPZODRAFT_19239</name>
</gene>
<dbReference type="InterPro" id="IPR052337">
    <property type="entry name" value="SAT4-like"/>
</dbReference>
<dbReference type="EMBL" id="KV878351">
    <property type="protein sequence ID" value="OJJ43516.1"/>
    <property type="molecule type" value="Genomic_DNA"/>
</dbReference>
<evidence type="ECO:0000256" key="4">
    <source>
        <dbReference type="ARBA" id="ARBA00023136"/>
    </source>
</evidence>
<accession>A0A1L9S8M9</accession>
<reference evidence="9" key="1">
    <citation type="journal article" date="2017" name="Genome Biol.">
        <title>Comparative genomics reveals high biological diversity and specific adaptations in the industrially and medically important fungal genus Aspergillus.</title>
        <authorList>
            <person name="de Vries R.P."/>
            <person name="Riley R."/>
            <person name="Wiebenga A."/>
            <person name="Aguilar-Osorio G."/>
            <person name="Amillis S."/>
            <person name="Uchima C.A."/>
            <person name="Anderluh G."/>
            <person name="Asadollahi M."/>
            <person name="Askin M."/>
            <person name="Barry K."/>
            <person name="Battaglia E."/>
            <person name="Bayram O."/>
            <person name="Benocci T."/>
            <person name="Braus-Stromeyer S.A."/>
            <person name="Caldana C."/>
            <person name="Canovas D."/>
            <person name="Cerqueira G.C."/>
            <person name="Chen F."/>
            <person name="Chen W."/>
            <person name="Choi C."/>
            <person name="Clum A."/>
            <person name="Dos Santos R.A."/>
            <person name="Damasio A.R."/>
            <person name="Diallinas G."/>
            <person name="Emri T."/>
            <person name="Fekete E."/>
            <person name="Flipphi M."/>
            <person name="Freyberg S."/>
            <person name="Gallo A."/>
            <person name="Gournas C."/>
            <person name="Habgood R."/>
            <person name="Hainaut M."/>
            <person name="Harispe M.L."/>
            <person name="Henrissat B."/>
            <person name="Hilden K.S."/>
            <person name="Hope R."/>
            <person name="Hossain A."/>
            <person name="Karabika E."/>
            <person name="Karaffa L."/>
            <person name="Karanyi Z."/>
            <person name="Krasevec N."/>
            <person name="Kuo A."/>
            <person name="Kusch H."/>
            <person name="LaButti K."/>
            <person name="Lagendijk E.L."/>
            <person name="Lapidus A."/>
            <person name="Levasseur A."/>
            <person name="Lindquist E."/>
            <person name="Lipzen A."/>
            <person name="Logrieco A.F."/>
            <person name="MacCabe A."/>
            <person name="Maekelae M.R."/>
            <person name="Malavazi I."/>
            <person name="Melin P."/>
            <person name="Meyer V."/>
            <person name="Mielnichuk N."/>
            <person name="Miskei M."/>
            <person name="Molnar A.P."/>
            <person name="Mule G."/>
            <person name="Ngan C.Y."/>
            <person name="Orejas M."/>
            <person name="Orosz E."/>
            <person name="Ouedraogo J.P."/>
            <person name="Overkamp K.M."/>
            <person name="Park H.-S."/>
            <person name="Perrone G."/>
            <person name="Piumi F."/>
            <person name="Punt P.J."/>
            <person name="Ram A.F."/>
            <person name="Ramon A."/>
            <person name="Rauscher S."/>
            <person name="Record E."/>
            <person name="Riano-Pachon D.M."/>
            <person name="Robert V."/>
            <person name="Roehrig J."/>
            <person name="Ruller R."/>
            <person name="Salamov A."/>
            <person name="Salih N.S."/>
            <person name="Samson R.A."/>
            <person name="Sandor E."/>
            <person name="Sanguinetti M."/>
            <person name="Schuetze T."/>
            <person name="Sepcic K."/>
            <person name="Shelest E."/>
            <person name="Sherlock G."/>
            <person name="Sophianopoulou V."/>
            <person name="Squina F.M."/>
            <person name="Sun H."/>
            <person name="Susca A."/>
            <person name="Todd R.B."/>
            <person name="Tsang A."/>
            <person name="Unkles S.E."/>
            <person name="van de Wiele N."/>
            <person name="van Rossen-Uffink D."/>
            <person name="Oliveira J.V."/>
            <person name="Vesth T.C."/>
            <person name="Visser J."/>
            <person name="Yu J.-H."/>
            <person name="Zhou M."/>
            <person name="Andersen M.R."/>
            <person name="Archer D.B."/>
            <person name="Baker S.E."/>
            <person name="Benoit I."/>
            <person name="Brakhage A.A."/>
            <person name="Braus G.H."/>
            <person name="Fischer R."/>
            <person name="Frisvad J.C."/>
            <person name="Goldman G.H."/>
            <person name="Houbraken J."/>
            <person name="Oakley B."/>
            <person name="Pocsi I."/>
            <person name="Scazzocchio C."/>
            <person name="Seiboth B."/>
            <person name="vanKuyk P.A."/>
            <person name="Wortman J."/>
            <person name="Dyer P.S."/>
            <person name="Grigoriev I.V."/>
        </authorList>
    </citation>
    <scope>NUCLEOTIDE SEQUENCE [LARGE SCALE GENOMIC DNA]</scope>
    <source>
        <strain evidence="9">CBS 506.65</strain>
    </source>
</reference>
<dbReference type="PANTHER" id="PTHR33048">
    <property type="entry name" value="PTH11-LIKE INTEGRAL MEMBRANE PROTEIN (AFU_ORTHOLOGUE AFUA_5G11245)"/>
    <property type="match status" value="1"/>
</dbReference>
<name>A0A1L9S8M9_9EURO</name>
<keyword evidence="4 6" id="KW-0472">Membrane</keyword>
<dbReference type="Proteomes" id="UP000184188">
    <property type="component" value="Unassembled WGS sequence"/>
</dbReference>
<evidence type="ECO:0000256" key="1">
    <source>
        <dbReference type="ARBA" id="ARBA00004141"/>
    </source>
</evidence>
<feature type="domain" description="Rhodopsin" evidence="7">
    <location>
        <begin position="39"/>
        <end position="276"/>
    </location>
</feature>